<reference evidence="4 6" key="2">
    <citation type="submission" date="2019-07" db="EMBL/GenBank/DDBJ databases">
        <title>Whole genome shotgun sequence of Acetobacter cibinongensis NBRC 16605.</title>
        <authorList>
            <person name="Hosoyama A."/>
            <person name="Uohara A."/>
            <person name="Ohji S."/>
            <person name="Ichikawa N."/>
        </authorList>
    </citation>
    <scope>NUCLEOTIDE SEQUENCE [LARGE SCALE GENOMIC DNA]</scope>
    <source>
        <strain evidence="4 6">NBRC 16605</strain>
    </source>
</reference>
<dbReference type="EMBL" id="BJVU01000010">
    <property type="protein sequence ID" value="GEL59556.1"/>
    <property type="molecule type" value="Genomic_DNA"/>
</dbReference>
<dbReference type="RefSeq" id="WP_048837279.1">
    <property type="nucleotide sequence ID" value="NZ_BAMV01000002.1"/>
</dbReference>
<reference evidence="3 5" key="1">
    <citation type="submission" date="2012-11" db="EMBL/GenBank/DDBJ databases">
        <title>Whole genome sequence of Acetobacter cibinongensis 4H-1.</title>
        <authorList>
            <person name="Azuma Y."/>
            <person name="Higashiura N."/>
            <person name="Hirakawa H."/>
            <person name="Matsushita K."/>
        </authorList>
    </citation>
    <scope>NUCLEOTIDE SEQUENCE [LARGE SCALE GENOMIC DNA]</scope>
    <source>
        <strain evidence="3 5">4H-1</strain>
    </source>
</reference>
<dbReference type="InterPro" id="IPR050268">
    <property type="entry name" value="NADH-dep_flavin_reductase"/>
</dbReference>
<dbReference type="PANTHER" id="PTHR30466:SF1">
    <property type="entry name" value="FMN REDUCTASE (NADH) RUTF"/>
    <property type="match status" value="1"/>
</dbReference>
<dbReference type="AlphaFoldDB" id="A0A0D6N0T1"/>
<accession>A0A6N3STI6</accession>
<evidence type="ECO:0000256" key="1">
    <source>
        <dbReference type="ARBA" id="ARBA00023002"/>
    </source>
</evidence>
<accession>A0A0D6N0T1</accession>
<dbReference type="SMART" id="SM00903">
    <property type="entry name" value="Flavin_Reduct"/>
    <property type="match status" value="1"/>
</dbReference>
<comment type="caution">
    <text evidence="3">The sequence shown here is derived from an EMBL/GenBank/DDBJ whole genome shotgun (WGS) entry which is preliminary data.</text>
</comment>
<evidence type="ECO:0000313" key="3">
    <source>
        <dbReference type="EMBL" id="GAN59178.1"/>
    </source>
</evidence>
<evidence type="ECO:0000313" key="5">
    <source>
        <dbReference type="Proteomes" id="UP000032671"/>
    </source>
</evidence>
<protein>
    <submittedName>
        <fullName evidence="4">FMN reductase (NADH) RutF</fullName>
    </submittedName>
    <submittedName>
        <fullName evidence="3">Flavin mononucleotide (FMN) reductase</fullName>
    </submittedName>
</protein>
<dbReference type="Gene3D" id="2.30.110.10">
    <property type="entry name" value="Electron Transport, Fmn-binding Protein, Chain A"/>
    <property type="match status" value="1"/>
</dbReference>
<dbReference type="PANTHER" id="PTHR30466">
    <property type="entry name" value="FLAVIN REDUCTASE"/>
    <property type="match status" value="1"/>
</dbReference>
<dbReference type="GO" id="GO:0042602">
    <property type="term" value="F:riboflavin reductase (NADPH) activity"/>
    <property type="evidence" value="ECO:0007669"/>
    <property type="project" value="TreeGrafter"/>
</dbReference>
<dbReference type="GO" id="GO:0010181">
    <property type="term" value="F:FMN binding"/>
    <property type="evidence" value="ECO:0007669"/>
    <property type="project" value="InterPro"/>
</dbReference>
<keyword evidence="1" id="KW-0560">Oxidoreductase</keyword>
<evidence type="ECO:0000259" key="2">
    <source>
        <dbReference type="SMART" id="SM00903"/>
    </source>
</evidence>
<organism evidence="3 5">
    <name type="scientific">Acetobacter cibinongensis</name>
    <dbReference type="NCBI Taxonomy" id="146475"/>
    <lineage>
        <taxon>Bacteria</taxon>
        <taxon>Pseudomonadati</taxon>
        <taxon>Pseudomonadota</taxon>
        <taxon>Alphaproteobacteria</taxon>
        <taxon>Acetobacterales</taxon>
        <taxon>Acetobacteraceae</taxon>
        <taxon>Acetobacter</taxon>
    </lineage>
</organism>
<dbReference type="Proteomes" id="UP000321891">
    <property type="component" value="Unassembled WGS sequence"/>
</dbReference>
<dbReference type="Pfam" id="PF01613">
    <property type="entry name" value="Flavin_Reduct"/>
    <property type="match status" value="1"/>
</dbReference>
<name>A0A0D6N0T1_9PROT</name>
<evidence type="ECO:0000313" key="4">
    <source>
        <dbReference type="EMBL" id="GEL59556.1"/>
    </source>
</evidence>
<sequence>MSALETSAFRDAMSRLGAAVNIVTTGTQTNPIGFTASAVCSVTDTPPTLLVCLNRGSRTRDAFMEGGTLCVNVLSSAQQALSNHFASPNTMAERFALGHWTTLATGAPVLEEAVATFDCRISQIVEVGTHSVLFAIVEGLRVNQNIGGLVYFNRAYHPLPHTTA</sequence>
<dbReference type="InterPro" id="IPR012349">
    <property type="entry name" value="Split_barrel_FMN-bd"/>
</dbReference>
<dbReference type="InterPro" id="IPR002563">
    <property type="entry name" value="Flavin_Rdtase-like_dom"/>
</dbReference>
<feature type="domain" description="Flavin reductase like" evidence="2">
    <location>
        <begin position="13"/>
        <end position="158"/>
    </location>
</feature>
<dbReference type="Proteomes" id="UP000032671">
    <property type="component" value="Unassembled WGS sequence"/>
</dbReference>
<evidence type="ECO:0000313" key="6">
    <source>
        <dbReference type="Proteomes" id="UP000321891"/>
    </source>
</evidence>
<dbReference type="SUPFAM" id="SSF50475">
    <property type="entry name" value="FMN-binding split barrel"/>
    <property type="match status" value="1"/>
</dbReference>
<gene>
    <name evidence="4" type="primary">rutF</name>
    <name evidence="3" type="ORF">Abci_002_055</name>
    <name evidence="4" type="ORF">ACI01nite_21580</name>
</gene>
<dbReference type="EMBL" id="BAMV01000002">
    <property type="protein sequence ID" value="GAN59178.1"/>
    <property type="molecule type" value="Genomic_DNA"/>
</dbReference>
<proteinExistence type="predicted"/>
<dbReference type="STRING" id="1231339.Abci_002_055"/>
<keyword evidence="6" id="KW-1185">Reference proteome</keyword>
<dbReference type="GO" id="GO:0006208">
    <property type="term" value="P:pyrimidine nucleobase catabolic process"/>
    <property type="evidence" value="ECO:0007669"/>
    <property type="project" value="TreeGrafter"/>
</dbReference>